<evidence type="ECO:0000313" key="3">
    <source>
        <dbReference type="EMBL" id="GHP07746.1"/>
    </source>
</evidence>
<dbReference type="AlphaFoldDB" id="A0A830HK45"/>
<dbReference type="SUPFAM" id="SSF56672">
    <property type="entry name" value="DNA/RNA polymerases"/>
    <property type="match status" value="1"/>
</dbReference>
<reference evidence="3" key="1">
    <citation type="submission" date="2020-10" db="EMBL/GenBank/DDBJ databases">
        <title>Unveiling of a novel bifunctional photoreceptor, Dualchrome1, isolated from a cosmopolitan green alga.</title>
        <authorList>
            <person name="Suzuki S."/>
            <person name="Kawachi M."/>
        </authorList>
    </citation>
    <scope>NUCLEOTIDE SEQUENCE</scope>
    <source>
        <strain evidence="3">NIES 2893</strain>
    </source>
</reference>
<comment type="caution">
    <text evidence="3">The sequence shown here is derived from an EMBL/GenBank/DDBJ whole genome shotgun (WGS) entry which is preliminary data.</text>
</comment>
<dbReference type="OrthoDB" id="514856at2759"/>
<dbReference type="InterPro" id="IPR043502">
    <property type="entry name" value="DNA/RNA_pol_sf"/>
</dbReference>
<evidence type="ECO:0000313" key="4">
    <source>
        <dbReference type="Proteomes" id="UP000660262"/>
    </source>
</evidence>
<dbReference type="GO" id="GO:0006281">
    <property type="term" value="P:DNA repair"/>
    <property type="evidence" value="ECO:0007669"/>
    <property type="project" value="InterPro"/>
</dbReference>
<feature type="region of interest" description="Disordered" evidence="1">
    <location>
        <begin position="166"/>
        <end position="186"/>
    </location>
</feature>
<feature type="domain" description="UmuC" evidence="2">
    <location>
        <begin position="18"/>
        <end position="261"/>
    </location>
</feature>
<dbReference type="PROSITE" id="PS50173">
    <property type="entry name" value="UMUC"/>
    <property type="match status" value="1"/>
</dbReference>
<dbReference type="Pfam" id="PF00817">
    <property type="entry name" value="IMS"/>
    <property type="match status" value="1"/>
</dbReference>
<name>A0A830HK45_9CHLO</name>
<dbReference type="Gene3D" id="1.10.150.20">
    <property type="entry name" value="5' to 3' exonuclease, C-terminal subdomain"/>
    <property type="match status" value="1"/>
</dbReference>
<evidence type="ECO:0000259" key="2">
    <source>
        <dbReference type="PROSITE" id="PS50173"/>
    </source>
</evidence>
<evidence type="ECO:0000256" key="1">
    <source>
        <dbReference type="SAM" id="MobiDB-lite"/>
    </source>
</evidence>
<feature type="region of interest" description="Disordered" evidence="1">
    <location>
        <begin position="505"/>
        <end position="554"/>
    </location>
</feature>
<dbReference type="PANTHER" id="PTHR46404:SF1">
    <property type="entry name" value="DNA POLYMERASE IOTA"/>
    <property type="match status" value="1"/>
</dbReference>
<dbReference type="GO" id="GO:0003684">
    <property type="term" value="F:damaged DNA binding"/>
    <property type="evidence" value="ECO:0007669"/>
    <property type="project" value="InterPro"/>
</dbReference>
<protein>
    <recommendedName>
        <fullName evidence="2">UmuC domain-containing protein</fullName>
    </recommendedName>
</protein>
<keyword evidence="4" id="KW-1185">Reference proteome</keyword>
<dbReference type="Proteomes" id="UP000660262">
    <property type="component" value="Unassembled WGS sequence"/>
</dbReference>
<dbReference type="InterPro" id="IPR036775">
    <property type="entry name" value="DNA_pol_Y-fam_lit_finger_sf"/>
</dbReference>
<dbReference type="Gene3D" id="3.40.1170.60">
    <property type="match status" value="1"/>
</dbReference>
<sequence>MESLARRAPPPPDRSSLVLHVDVDAFFAQCEELRNPALADVPVCVTQKHIVVTSNYHARALGVTKLHNLQDARRLLAGRSDAVFVSGEDTTPYRAVTKRLRSLLAKYGPTEPLGYDECWIDVTRRLKASSSSSDEGEHATKRARKEEPCWAEGTHVYTGDTFEHRVEGHSQHEQPPPPPPRPPETDEDILIARATHLASEVRAEVKRVLGLRCCCGIAHNKTISKIAASLHKPGQQTAVCASGASACIQRLGVMRRVCGVGASTEGGLVRHLGDSSVTTVRAAEPSKLARAVGDNARLAQRLWLLSYGVDKSTVDSKAIEAGPKTISVEDSFKPTELSQCERVLRVIAPDLLLRLAEHLEERGTWPTLFTVRWRSERLPDRKGVVASASASAPPSRWTRGNVNLPWPREADARAIASRSTDAATVLVNRAMRALREAAATTTTDGGTGRLTALNLGASNFQATNAAPTASFATMGQSTTAAEAYAHREGRRGFGGHVAHVMSKTQERAAIESSSHPSPPAKERTKQQQELDANLAADGWGDSDDDNERLGDCLL</sequence>
<dbReference type="Gene3D" id="3.30.70.270">
    <property type="match status" value="1"/>
</dbReference>
<accession>A0A830HK45</accession>
<dbReference type="InterPro" id="IPR043128">
    <property type="entry name" value="Rev_trsase/Diguanyl_cyclase"/>
</dbReference>
<dbReference type="PANTHER" id="PTHR46404">
    <property type="entry name" value="DNA POLYMERASE IOTA"/>
    <property type="match status" value="1"/>
</dbReference>
<organism evidence="3 4">
    <name type="scientific">Pycnococcus provasolii</name>
    <dbReference type="NCBI Taxonomy" id="41880"/>
    <lineage>
        <taxon>Eukaryota</taxon>
        <taxon>Viridiplantae</taxon>
        <taxon>Chlorophyta</taxon>
        <taxon>Pseudoscourfieldiophyceae</taxon>
        <taxon>Pseudoscourfieldiales</taxon>
        <taxon>Pycnococcaceae</taxon>
        <taxon>Pycnococcus</taxon>
    </lineage>
</organism>
<dbReference type="InterPro" id="IPR001126">
    <property type="entry name" value="UmuC"/>
</dbReference>
<proteinExistence type="predicted"/>
<gene>
    <name evidence="3" type="ORF">PPROV_000648800</name>
</gene>
<dbReference type="EMBL" id="BNJQ01000018">
    <property type="protein sequence ID" value="GHP07746.1"/>
    <property type="molecule type" value="Genomic_DNA"/>
</dbReference>
<dbReference type="Gene3D" id="3.30.1490.100">
    <property type="entry name" value="DNA polymerase, Y-family, little finger domain"/>
    <property type="match status" value="1"/>
</dbReference>